<evidence type="ECO:0000313" key="2">
    <source>
        <dbReference type="Proteomes" id="UP000254503"/>
    </source>
</evidence>
<evidence type="ECO:0000313" key="1">
    <source>
        <dbReference type="EMBL" id="STJ52229.1"/>
    </source>
</evidence>
<gene>
    <name evidence="1" type="ORF">NCTC9045_00018</name>
</gene>
<name>A0A376WRE6_ECOLX</name>
<sequence length="36" mass="3768">METERGEQNRLINSLNLEIQVSPHAAGSQDGSGSAA</sequence>
<dbReference type="EMBL" id="UGDD01000001">
    <property type="protein sequence ID" value="STJ52229.1"/>
    <property type="molecule type" value="Genomic_DNA"/>
</dbReference>
<organism evidence="1 2">
    <name type="scientific">Escherichia coli</name>
    <dbReference type="NCBI Taxonomy" id="562"/>
    <lineage>
        <taxon>Bacteria</taxon>
        <taxon>Pseudomonadati</taxon>
        <taxon>Pseudomonadota</taxon>
        <taxon>Gammaproteobacteria</taxon>
        <taxon>Enterobacterales</taxon>
        <taxon>Enterobacteriaceae</taxon>
        <taxon>Escherichia</taxon>
    </lineage>
</organism>
<dbReference type="Proteomes" id="UP000254503">
    <property type="component" value="Unassembled WGS sequence"/>
</dbReference>
<proteinExistence type="predicted"/>
<protein>
    <submittedName>
        <fullName evidence="1">Conjugal transfer protein</fullName>
    </submittedName>
</protein>
<reference evidence="1 2" key="1">
    <citation type="submission" date="2018-06" db="EMBL/GenBank/DDBJ databases">
        <authorList>
            <consortium name="Pathogen Informatics"/>
            <person name="Doyle S."/>
        </authorList>
    </citation>
    <scope>NUCLEOTIDE SEQUENCE [LARGE SCALE GENOMIC DNA]</scope>
    <source>
        <strain evidence="1 2">NCTC9045</strain>
    </source>
</reference>
<accession>A0A376WRE6</accession>
<dbReference type="AlphaFoldDB" id="A0A376WRE6"/>